<dbReference type="InterPro" id="IPR036388">
    <property type="entry name" value="WH-like_DNA-bd_sf"/>
</dbReference>
<dbReference type="SMART" id="SM00862">
    <property type="entry name" value="Trans_reg_C"/>
    <property type="match status" value="1"/>
</dbReference>
<proteinExistence type="inferred from homology"/>
<dbReference type="SUPFAM" id="SSF52540">
    <property type="entry name" value="P-loop containing nucleoside triphosphate hydrolases"/>
    <property type="match status" value="1"/>
</dbReference>
<dbReference type="SUPFAM" id="SSF46894">
    <property type="entry name" value="C-terminal effector domain of the bipartite response regulators"/>
    <property type="match status" value="1"/>
</dbReference>
<evidence type="ECO:0000256" key="6">
    <source>
        <dbReference type="SAM" id="MobiDB-lite"/>
    </source>
</evidence>
<dbReference type="GO" id="GO:0003677">
    <property type="term" value="F:DNA binding"/>
    <property type="evidence" value="ECO:0007669"/>
    <property type="project" value="UniProtKB-UniRule"/>
</dbReference>
<evidence type="ECO:0000259" key="7">
    <source>
        <dbReference type="PROSITE" id="PS51755"/>
    </source>
</evidence>
<gene>
    <name evidence="8" type="ORF">GCM10007977_016890</name>
</gene>
<dbReference type="AlphaFoldDB" id="A0A917TAN1"/>
<evidence type="ECO:0000256" key="2">
    <source>
        <dbReference type="ARBA" id="ARBA00023015"/>
    </source>
</evidence>
<evidence type="ECO:0000256" key="1">
    <source>
        <dbReference type="ARBA" id="ARBA00005820"/>
    </source>
</evidence>
<feature type="domain" description="OmpR/PhoB-type" evidence="7">
    <location>
        <begin position="1"/>
        <end position="90"/>
    </location>
</feature>
<accession>A0A917TAN1</accession>
<dbReference type="Pfam" id="PF00486">
    <property type="entry name" value="Trans_reg_C"/>
    <property type="match status" value="1"/>
</dbReference>
<dbReference type="CDD" id="cd15831">
    <property type="entry name" value="BTAD"/>
    <property type="match status" value="1"/>
</dbReference>
<dbReference type="Gene3D" id="1.25.40.10">
    <property type="entry name" value="Tetratricopeptide repeat domain"/>
    <property type="match status" value="2"/>
</dbReference>
<dbReference type="PANTHER" id="PTHR35807">
    <property type="entry name" value="TRANSCRIPTIONAL REGULATOR REDD-RELATED"/>
    <property type="match status" value="1"/>
</dbReference>
<dbReference type="InterPro" id="IPR019734">
    <property type="entry name" value="TPR_rpt"/>
</dbReference>
<evidence type="ECO:0000256" key="4">
    <source>
        <dbReference type="ARBA" id="ARBA00023163"/>
    </source>
</evidence>
<dbReference type="GO" id="GO:0006355">
    <property type="term" value="P:regulation of DNA-templated transcription"/>
    <property type="evidence" value="ECO:0007669"/>
    <property type="project" value="InterPro"/>
</dbReference>
<dbReference type="InterPro" id="IPR051677">
    <property type="entry name" value="AfsR-DnrI-RedD_regulator"/>
</dbReference>
<dbReference type="InterPro" id="IPR001867">
    <property type="entry name" value="OmpR/PhoB-type_DNA-bd"/>
</dbReference>
<dbReference type="GO" id="GO:0043531">
    <property type="term" value="F:ADP binding"/>
    <property type="evidence" value="ECO:0007669"/>
    <property type="project" value="InterPro"/>
</dbReference>
<dbReference type="Pfam" id="PF03704">
    <property type="entry name" value="BTAD"/>
    <property type="match status" value="1"/>
</dbReference>
<reference evidence="8" key="2">
    <citation type="submission" date="2020-09" db="EMBL/GenBank/DDBJ databases">
        <authorList>
            <person name="Sun Q."/>
            <person name="Ohkuma M."/>
        </authorList>
    </citation>
    <scope>NUCLEOTIDE SEQUENCE</scope>
    <source>
        <strain evidence="8">JCM 19831</strain>
    </source>
</reference>
<dbReference type="SMART" id="SM00028">
    <property type="entry name" value="TPR"/>
    <property type="match status" value="6"/>
</dbReference>
<dbReference type="GO" id="GO:0000160">
    <property type="term" value="P:phosphorelay signal transduction system"/>
    <property type="evidence" value="ECO:0007669"/>
    <property type="project" value="InterPro"/>
</dbReference>
<evidence type="ECO:0000256" key="5">
    <source>
        <dbReference type="PROSITE-ProRule" id="PRU01091"/>
    </source>
</evidence>
<organism evidence="8 9">
    <name type="scientific">Dactylosporangium sucinum</name>
    <dbReference type="NCBI Taxonomy" id="1424081"/>
    <lineage>
        <taxon>Bacteria</taxon>
        <taxon>Bacillati</taxon>
        <taxon>Actinomycetota</taxon>
        <taxon>Actinomycetes</taxon>
        <taxon>Micromonosporales</taxon>
        <taxon>Micromonosporaceae</taxon>
        <taxon>Dactylosporangium</taxon>
    </lineage>
</organism>
<protein>
    <submittedName>
        <fullName evidence="8">SARP family transcriptional regulator</fullName>
    </submittedName>
</protein>
<comment type="caution">
    <text evidence="8">The sequence shown here is derived from an EMBL/GenBank/DDBJ whole genome shotgun (WGS) entry which is preliminary data.</text>
</comment>
<dbReference type="PANTHER" id="PTHR35807:SF1">
    <property type="entry name" value="TRANSCRIPTIONAL REGULATOR REDD"/>
    <property type="match status" value="1"/>
</dbReference>
<dbReference type="PRINTS" id="PR00364">
    <property type="entry name" value="DISEASERSIST"/>
</dbReference>
<evidence type="ECO:0000313" key="9">
    <source>
        <dbReference type="Proteomes" id="UP000642070"/>
    </source>
</evidence>
<dbReference type="Pfam" id="PF13424">
    <property type="entry name" value="TPR_12"/>
    <property type="match status" value="2"/>
</dbReference>
<comment type="similarity">
    <text evidence="1">Belongs to the AfsR/DnrI/RedD regulatory family.</text>
</comment>
<keyword evidence="3 5" id="KW-0238">DNA-binding</keyword>
<dbReference type="EMBL" id="BMPI01000006">
    <property type="protein sequence ID" value="GGM16232.1"/>
    <property type="molecule type" value="Genomic_DNA"/>
</dbReference>
<name>A0A917TAN1_9ACTN</name>
<dbReference type="InterPro" id="IPR027417">
    <property type="entry name" value="P-loop_NTPase"/>
</dbReference>
<dbReference type="RefSeq" id="WP_190249159.1">
    <property type="nucleotide sequence ID" value="NZ_BMPI01000006.1"/>
</dbReference>
<dbReference type="InterPro" id="IPR005158">
    <property type="entry name" value="BTAD"/>
</dbReference>
<feature type="DNA-binding region" description="OmpR/PhoB-type" evidence="5">
    <location>
        <begin position="1"/>
        <end position="90"/>
    </location>
</feature>
<dbReference type="PROSITE" id="PS51755">
    <property type="entry name" value="OMPR_PHOB"/>
    <property type="match status" value="1"/>
</dbReference>
<keyword evidence="2" id="KW-0805">Transcription regulation</keyword>
<dbReference type="InterPro" id="IPR016032">
    <property type="entry name" value="Sig_transdc_resp-reg_C-effctor"/>
</dbReference>
<dbReference type="InterPro" id="IPR011990">
    <property type="entry name" value="TPR-like_helical_dom_sf"/>
</dbReference>
<keyword evidence="4" id="KW-0804">Transcription</keyword>
<reference evidence="8" key="1">
    <citation type="journal article" date="2014" name="Int. J. Syst. Evol. Microbiol.">
        <title>Complete genome sequence of Corynebacterium casei LMG S-19264T (=DSM 44701T), isolated from a smear-ripened cheese.</title>
        <authorList>
            <consortium name="US DOE Joint Genome Institute (JGI-PGF)"/>
            <person name="Walter F."/>
            <person name="Albersmeier A."/>
            <person name="Kalinowski J."/>
            <person name="Ruckert C."/>
        </authorList>
    </citation>
    <scope>NUCLEOTIDE SEQUENCE</scope>
    <source>
        <strain evidence="8">JCM 19831</strain>
    </source>
</reference>
<dbReference type="Gene3D" id="1.10.10.10">
    <property type="entry name" value="Winged helix-like DNA-binding domain superfamily/Winged helix DNA-binding domain"/>
    <property type="match status" value="1"/>
</dbReference>
<dbReference type="Proteomes" id="UP000642070">
    <property type="component" value="Unassembled WGS sequence"/>
</dbReference>
<dbReference type="SUPFAM" id="SSF48452">
    <property type="entry name" value="TPR-like"/>
    <property type="match status" value="3"/>
</dbReference>
<keyword evidence="9" id="KW-1185">Reference proteome</keyword>
<dbReference type="SMART" id="SM01043">
    <property type="entry name" value="BTAD"/>
    <property type="match status" value="1"/>
</dbReference>
<dbReference type="Gene3D" id="3.40.50.300">
    <property type="entry name" value="P-loop containing nucleotide triphosphate hydrolases"/>
    <property type="match status" value="1"/>
</dbReference>
<feature type="region of interest" description="Disordered" evidence="6">
    <location>
        <begin position="907"/>
        <end position="934"/>
    </location>
</feature>
<feature type="compositionally biased region" description="Low complexity" evidence="6">
    <location>
        <begin position="916"/>
        <end position="934"/>
    </location>
</feature>
<sequence>MQVRLLGTIDVTVDAVHRPVHGVRRKAVLAALAVRPGEVVSTDRIADVVWGEDLPATAGNTLQRHVSHLRQVLGSRDAILARAPGYVLDLAGDGTDAAVAERLIRQSSEATDRAAAVRHLREALALWRGRPLEDVVGRAWLDVEAERLENLWLLAQHTLAEHRLHLGEHAELIPDLERLTRDHPHDERFHAQLMVAQYRAGRPADALATYQRVKRAFDDDLGLDPGPALRDLEAAVLRQDASLDLAPPPVEVQATGPAQLPSAVRGFTGHADLLDRLDSLAGGSSGTAVVCAVTGPPGAGKTSLAVHWAHRAAGRFPDGQLYVNLRGFDPRDSAVDPGEALRGFLDAFHVPVDRRPAGLDAQASLYRSILNGRKVLIVLDNARDAAQVRPLLPGSPGCLVIVTSRDRLTPLVAAEGAHPFPVGPLTEAGSRDLLAARLGPARVAAEPEAVAEIVACCGRLPLALAIVAAHAATSPDAPLAAQAAQLRDAAGGLDPFDGGDPSTDVRAVFSWSYRALDEPAARLFRLLGLHPGVDFAAPAAASLAGLPRVDALLRTLVRANLVTEHRPGRYRLHDLLRSYAFEHVRPDDRPAAVRRLLDHYLQSARAAVLLLDPGRSTVDVPAPAAGVTPVALADRDRALAWFAAEHAALLAAVDLGAGNDFDRHVWPLAWSLTTYFDWRGHWDELIATQTAALTALRRVGDRSAAAHTHRDLGRTFAQLGRFAEASLHLQAALALYGELSDVAGQARTHHNIGWMLQAQGDHRAALGHSGEAHRLFKLVGDRLWQARTLNATGWLHGRLGEHEHSLRLCEAALALLQELDDGHGEAGTWDSIAYAHDQLGDHAAALRCYRRAVDSFARLGDRGAEGDVLLNLGDSHAAAGEHDAAEAAWRTALATFEALGHPSAEAARGRLRRPYAAASGSTSGSTASQTSRTG</sequence>
<evidence type="ECO:0000313" key="8">
    <source>
        <dbReference type="EMBL" id="GGM16232.1"/>
    </source>
</evidence>
<evidence type="ECO:0000256" key="3">
    <source>
        <dbReference type="ARBA" id="ARBA00023125"/>
    </source>
</evidence>